<dbReference type="Pfam" id="PF07751">
    <property type="entry name" value="Abi_2"/>
    <property type="match status" value="1"/>
</dbReference>
<evidence type="ECO:0000313" key="1">
    <source>
        <dbReference type="EMBL" id="KAA9240389.1"/>
    </source>
</evidence>
<dbReference type="InterPro" id="IPR011664">
    <property type="entry name" value="Abi_system_AbiD/AbiF-like"/>
</dbReference>
<reference evidence="2" key="1">
    <citation type="submission" date="2019-09" db="EMBL/GenBank/DDBJ databases">
        <title>Draft genome sequence assemblies of isolates from the urinary tract.</title>
        <authorList>
            <person name="Mores C.R."/>
            <person name="Putonti C."/>
            <person name="Wolfe A.J."/>
        </authorList>
    </citation>
    <scope>NUCLEOTIDE SEQUENCE [LARGE SCALE GENOMIC DNA]</scope>
    <source>
        <strain evidence="2">UMB8614</strain>
    </source>
</reference>
<accession>A0A5N1BQE3</accession>
<dbReference type="PIRSF" id="PIRSF034934">
    <property type="entry name" value="AbiF_AbiD"/>
    <property type="match status" value="1"/>
</dbReference>
<sequence>MAFESKEFTDQVSLFQERGMHFNDPERAEGTLNYISYYKIKEFAEPFVDYCNEVKQYKSITFEEVITRYYRDKNLRLHILHVIEDIEVALQTQIAYYLGENTGEYGYLKANNWADIHNFSKKKIIKTQSKVNYRVKSQVKIAKKNPDSHREIINKLEQNGNSEYPPVWLGINLLMFGNLVYMLEIMSRRNKEPIADYFNCTMYELYTWMRMLNLVRNTCAHNRDLIDLRFITSVPIKEEWKKYLYIYGDDNNIVTDRIALPIIIIKYLMDQINPNYRFNSIRNILNKLIENDHKANYYGFKNKKSVLKLFK</sequence>
<comment type="caution">
    <text evidence="1">The sequence shown here is derived from an EMBL/GenBank/DDBJ whole genome shotgun (WGS) entry which is preliminary data.</text>
</comment>
<evidence type="ECO:0008006" key="3">
    <source>
        <dbReference type="Google" id="ProtNLM"/>
    </source>
</evidence>
<dbReference type="Proteomes" id="UP000326476">
    <property type="component" value="Unassembled WGS sequence"/>
</dbReference>
<name>A0A5N1BQE3_9LACT</name>
<dbReference type="RefSeq" id="WP_111882970.1">
    <property type="nucleotide sequence ID" value="NZ_VYVN01000009.1"/>
</dbReference>
<dbReference type="AlphaFoldDB" id="A0A5N1BQE3"/>
<organism evidence="1 2">
    <name type="scientific">Aerococcus tenax</name>
    <dbReference type="NCBI Taxonomy" id="3078812"/>
    <lineage>
        <taxon>Bacteria</taxon>
        <taxon>Bacillati</taxon>
        <taxon>Bacillota</taxon>
        <taxon>Bacilli</taxon>
        <taxon>Lactobacillales</taxon>
        <taxon>Aerococcaceae</taxon>
        <taxon>Aerococcus</taxon>
    </lineage>
</organism>
<proteinExistence type="predicted"/>
<evidence type="ECO:0000313" key="2">
    <source>
        <dbReference type="Proteomes" id="UP000326476"/>
    </source>
</evidence>
<dbReference type="EMBL" id="VYVN01000009">
    <property type="protein sequence ID" value="KAA9240389.1"/>
    <property type="molecule type" value="Genomic_DNA"/>
</dbReference>
<keyword evidence="2" id="KW-1185">Reference proteome</keyword>
<protein>
    <recommendedName>
        <fullName evidence="3">CAAX protease</fullName>
    </recommendedName>
</protein>
<gene>
    <name evidence="1" type="ORF">F6I34_04875</name>
</gene>
<dbReference type="InterPro" id="IPR017034">
    <property type="entry name" value="Abi_system_AbiD/AbiF"/>
</dbReference>